<evidence type="ECO:0000256" key="1">
    <source>
        <dbReference type="ARBA" id="ARBA00009762"/>
    </source>
</evidence>
<evidence type="ECO:0000256" key="4">
    <source>
        <dbReference type="ARBA" id="ARBA00022679"/>
    </source>
</evidence>
<keyword evidence="4 11" id="KW-0808">Transferase</keyword>
<keyword evidence="6 11" id="KW-0235">DNA replication</keyword>
<accession>A0A833E9M6</accession>
<evidence type="ECO:0000256" key="8">
    <source>
        <dbReference type="ARBA" id="ARBA00022842"/>
    </source>
</evidence>
<reference evidence="14" key="1">
    <citation type="journal article" date="2020" name="ISME J.">
        <title>Gammaproteobacteria mediating utilization of methyl-, sulfur- and petroleum organic compounds in deep ocean hydrothermal plumes.</title>
        <authorList>
            <person name="Zhou Z."/>
            <person name="Liu Y."/>
            <person name="Pan J."/>
            <person name="Cron B.R."/>
            <person name="Toner B.M."/>
            <person name="Anantharaman K."/>
            <person name="Breier J.A."/>
            <person name="Dick G.J."/>
            <person name="Li M."/>
        </authorList>
    </citation>
    <scope>NUCLEOTIDE SEQUENCE</scope>
    <source>
        <strain evidence="14">SZUA-1515</strain>
    </source>
</reference>
<dbReference type="GO" id="GO:0003899">
    <property type="term" value="F:DNA-directed RNA polymerase activity"/>
    <property type="evidence" value="ECO:0007669"/>
    <property type="project" value="UniProtKB-UniRule"/>
</dbReference>
<evidence type="ECO:0000256" key="13">
    <source>
        <dbReference type="RuleBase" id="RU004224"/>
    </source>
</evidence>
<evidence type="ECO:0000256" key="11">
    <source>
        <dbReference type="HAMAP-Rule" id="MF_00700"/>
    </source>
</evidence>
<dbReference type="GO" id="GO:0006269">
    <property type="term" value="P:DNA replication, synthesis of primer"/>
    <property type="evidence" value="ECO:0007669"/>
    <property type="project" value="UniProtKB-UniRule"/>
</dbReference>
<name>A0A833E9M6_CALS0</name>
<dbReference type="HAMAP" id="MF_00700">
    <property type="entry name" value="DNA_primase_sml_arc"/>
    <property type="match status" value="1"/>
</dbReference>
<comment type="subunit">
    <text evidence="11">Heterodimer of a small subunit (PriS) and a large subunit (PriL).</text>
</comment>
<dbReference type="AlphaFoldDB" id="A0A833E9M6"/>
<feature type="active site" evidence="11">
    <location>
        <position position="101"/>
    </location>
</feature>
<comment type="cofactor">
    <cofactor evidence="11">
        <name>Mg(2+)</name>
        <dbReference type="ChEBI" id="CHEBI:18420"/>
    </cofactor>
    <cofactor evidence="11">
        <name>Mn(2+)</name>
        <dbReference type="ChEBI" id="CHEBI:29035"/>
    </cofactor>
</comment>
<evidence type="ECO:0000313" key="15">
    <source>
        <dbReference type="Proteomes" id="UP000608579"/>
    </source>
</evidence>
<proteinExistence type="inferred from homology"/>
<keyword evidence="3 11" id="KW-0639">Primosome</keyword>
<evidence type="ECO:0000256" key="7">
    <source>
        <dbReference type="ARBA" id="ARBA00022723"/>
    </source>
</evidence>
<dbReference type="InterPro" id="IPR014052">
    <property type="entry name" value="DNA_primase_ssu_euk/arc"/>
</dbReference>
<evidence type="ECO:0000313" key="14">
    <source>
        <dbReference type="EMBL" id="HIQ29597.1"/>
    </source>
</evidence>
<dbReference type="GO" id="GO:0000428">
    <property type="term" value="C:DNA-directed RNA polymerase complex"/>
    <property type="evidence" value="ECO:0007669"/>
    <property type="project" value="UniProtKB-KW"/>
</dbReference>
<dbReference type="GO" id="GO:1990077">
    <property type="term" value="C:primosome complex"/>
    <property type="evidence" value="ECO:0007669"/>
    <property type="project" value="UniProtKB-KW"/>
</dbReference>
<comment type="function">
    <text evidence="13">RNA polymerase that catalyzes the synthesis of short RNA molecules used as primers for DNA polymerase during DNA replication.</text>
</comment>
<keyword evidence="7 11" id="KW-0479">Metal-binding</keyword>
<keyword evidence="9 11" id="KW-0804">Transcription</keyword>
<dbReference type="Proteomes" id="UP000608579">
    <property type="component" value="Unassembled WGS sequence"/>
</dbReference>
<dbReference type="SUPFAM" id="SSF56747">
    <property type="entry name" value="Prim-pol domain"/>
    <property type="match status" value="1"/>
</dbReference>
<evidence type="ECO:0000256" key="3">
    <source>
        <dbReference type="ARBA" id="ARBA00022515"/>
    </source>
</evidence>
<gene>
    <name evidence="11" type="primary">priS</name>
    <name evidence="14" type="ORF">EYH45_03435</name>
</gene>
<feature type="active site" evidence="11">
    <location>
        <position position="99"/>
    </location>
</feature>
<dbReference type="InterPro" id="IPR002755">
    <property type="entry name" value="DNA_primase_S"/>
</dbReference>
<keyword evidence="10 11" id="KW-0464">Manganese</keyword>
<organism evidence="14 15">
    <name type="scientific">Caldiarchaeum subterraneum</name>
    <dbReference type="NCBI Taxonomy" id="311458"/>
    <lineage>
        <taxon>Archaea</taxon>
        <taxon>Nitrososphaerota</taxon>
        <taxon>Candidatus Caldarchaeales</taxon>
        <taxon>Candidatus Caldarchaeaceae</taxon>
        <taxon>Candidatus Caldarchaeum</taxon>
    </lineage>
</organism>
<evidence type="ECO:0000256" key="2">
    <source>
        <dbReference type="ARBA" id="ARBA00022478"/>
    </source>
</evidence>
<dbReference type="Pfam" id="PF01896">
    <property type="entry name" value="DNA_primase_S"/>
    <property type="match status" value="1"/>
</dbReference>
<evidence type="ECO:0000256" key="12">
    <source>
        <dbReference type="RuleBase" id="RU003514"/>
    </source>
</evidence>
<evidence type="ECO:0000256" key="5">
    <source>
        <dbReference type="ARBA" id="ARBA00022695"/>
    </source>
</evidence>
<comment type="similarity">
    <text evidence="1 11 12">Belongs to the eukaryotic-type primase small subunit family.</text>
</comment>
<keyword evidence="8 11" id="KW-0460">Magnesium</keyword>
<dbReference type="InterPro" id="IPR023639">
    <property type="entry name" value="DNA_primase_ssu_PriS"/>
</dbReference>
<protein>
    <recommendedName>
        <fullName evidence="11">DNA primase small subunit PriS</fullName>
        <ecNumber evidence="11">2.7.7.-</ecNumber>
    </recommendedName>
</protein>
<comment type="function">
    <text evidence="11">Catalytic subunit of DNA primase, an RNA polymerase that catalyzes the synthesis of short RNA molecules used as primers for DNA polymerase during DNA replication. The small subunit contains the primase catalytic core and has DNA synthesis activity on its own. Binding to the large subunit stabilizes and modulates the activity, increasing the rate of DNA synthesis while decreasing the length of the DNA fragments, and conferring RNA synthesis capability. The DNA polymerase activity may enable DNA primase to also catalyze primer extension after primer synthesis. May also play a role in DNA repair.</text>
</comment>
<keyword evidence="5 11" id="KW-0548">Nucleotidyltransferase</keyword>
<evidence type="ECO:0000256" key="6">
    <source>
        <dbReference type="ARBA" id="ARBA00022705"/>
    </source>
</evidence>
<dbReference type="PANTHER" id="PTHR10536">
    <property type="entry name" value="DNA PRIMASE SMALL SUBUNIT"/>
    <property type="match status" value="1"/>
</dbReference>
<dbReference type="EC" id="2.7.7.-" evidence="11"/>
<keyword evidence="2 11" id="KW-0240">DNA-directed RNA polymerase</keyword>
<evidence type="ECO:0000256" key="10">
    <source>
        <dbReference type="ARBA" id="ARBA00023211"/>
    </source>
</evidence>
<comment type="caution">
    <text evidence="14">The sequence shown here is derived from an EMBL/GenBank/DDBJ whole genome shotgun (WGS) entry which is preliminary data.</text>
</comment>
<evidence type="ECO:0000256" key="9">
    <source>
        <dbReference type="ARBA" id="ARBA00023163"/>
    </source>
</evidence>
<sequence length="421" mass="48374">MNNDKKRSLEFVRGLFRNYYEAMGNKIYQPSKFENREFGYMPFHQKIMIRHLRFRNLDELLKVLKREAPMHVYRSAAIYHLPTAPMEEKGWLGAELIFDIDADHLELPCKKEHDFNYCNSCFEILKPDEEICMNCNSGEITEVEWVCGKCITAARDELLKLLSFLEGDFGLNPDNMTITFSGNRGYHVAVHEDKILRLNREARQEIAEYITASHLDIKAYGLSENLRPLHDLPDYIDPGWKGRIAKSTYQILARINSGDEETINKLKETLPEENIQNLGELLYEWSEKPQWSLLNLKTHSRGGKRINQLSVLVSLALQISRSQIDTVVTTDIHRLLRLANTLNGKTGLLAGVIKYDSIEDIEPFEQFLVLPKTPEVKVKVVNAPEFQLGGRRYGPYSREVVKLPANIAAYLICKETAILAS</sequence>
<dbReference type="GO" id="GO:0046872">
    <property type="term" value="F:metal ion binding"/>
    <property type="evidence" value="ECO:0007669"/>
    <property type="project" value="UniProtKB-KW"/>
</dbReference>
<feature type="active site" evidence="11">
    <location>
        <position position="325"/>
    </location>
</feature>
<dbReference type="Gene3D" id="3.90.920.10">
    <property type="entry name" value="DNA primase, PRIM domain"/>
    <property type="match status" value="1"/>
</dbReference>
<dbReference type="EMBL" id="DQVM01000066">
    <property type="protein sequence ID" value="HIQ29597.1"/>
    <property type="molecule type" value="Genomic_DNA"/>
</dbReference>
<dbReference type="CDD" id="cd04860">
    <property type="entry name" value="AE_Prim_S"/>
    <property type="match status" value="1"/>
</dbReference>